<dbReference type="AlphaFoldDB" id="A0A346FHM6"/>
<dbReference type="PANTHER" id="PTHR43527:SF2">
    <property type="entry name" value="4-DIPHOSPHOCYTIDYL-2-C-METHYL-D-ERYTHRITOL KINASE, CHLOROPLASTIC"/>
    <property type="match status" value="1"/>
</dbReference>
<dbReference type="Gene3D" id="3.30.70.890">
    <property type="entry name" value="GHMP kinase, C-terminal domain"/>
    <property type="match status" value="1"/>
</dbReference>
<keyword evidence="2 4" id="KW-0808">Transferase</keyword>
<dbReference type="GO" id="GO:0005524">
    <property type="term" value="F:ATP binding"/>
    <property type="evidence" value="ECO:0007669"/>
    <property type="project" value="UniProtKB-KW"/>
</dbReference>
<organism evidence="4">
    <name type="scientific">Babesia orientalis</name>
    <dbReference type="NCBI Taxonomy" id="273649"/>
    <lineage>
        <taxon>Eukaryota</taxon>
        <taxon>Sar</taxon>
        <taxon>Alveolata</taxon>
        <taxon>Apicomplexa</taxon>
        <taxon>Aconoidasida</taxon>
        <taxon>Piroplasmida</taxon>
        <taxon>Babesiidae</taxon>
        <taxon>Babesia</taxon>
    </lineage>
</organism>
<dbReference type="SUPFAM" id="SSF55060">
    <property type="entry name" value="GHMP Kinase, C-terminal domain"/>
    <property type="match status" value="1"/>
</dbReference>
<evidence type="ECO:0000256" key="2">
    <source>
        <dbReference type="ARBA" id="ARBA00022777"/>
    </source>
</evidence>
<protein>
    <submittedName>
        <fullName evidence="4">4-diphosphocytidyl-2C-methyl-D-erythritol kinase</fullName>
    </submittedName>
</protein>
<proteinExistence type="evidence at transcript level"/>
<dbReference type="SUPFAM" id="SSF54211">
    <property type="entry name" value="Ribosomal protein S5 domain 2-like"/>
    <property type="match status" value="1"/>
</dbReference>
<dbReference type="EMBL" id="MH448076">
    <property type="protein sequence ID" value="AXN57305.1"/>
    <property type="molecule type" value="mRNA"/>
</dbReference>
<keyword evidence="2 4" id="KW-0418">Kinase</keyword>
<dbReference type="InterPro" id="IPR020568">
    <property type="entry name" value="Ribosomal_Su5_D2-typ_SF"/>
</dbReference>
<evidence type="ECO:0000256" key="3">
    <source>
        <dbReference type="ARBA" id="ARBA00022840"/>
    </source>
</evidence>
<evidence type="ECO:0000256" key="1">
    <source>
        <dbReference type="ARBA" id="ARBA00022741"/>
    </source>
</evidence>
<dbReference type="GO" id="GO:0050515">
    <property type="term" value="F:4-(cytidine 5'-diphospho)-2-C-methyl-D-erythritol kinase activity"/>
    <property type="evidence" value="ECO:0007669"/>
    <property type="project" value="TreeGrafter"/>
</dbReference>
<sequence length="400" mass="45293">MRHLHVCLAFASCIPSPTAFHQRHRNVITDDYELRELLGYRNSNRGKYWDQAPNVCRFTRYILGPPRNSIHQDKPVPRYRSCMLTLMTRCEAQHGDAQSPLGRPYVIEEAMMKMLRFCKSVSILHLMVMYSCLQMNCLRKVRILSYTFLNPIFAGNDRSAQFPFGDANLIAKALKKARRNNERYMVLTRKRVLPGSGLGGGTADGAFVIKALSTALDPTESLEMGSDHPFLQSDSEYTDPIYVYTVTVDLAVVSGRGEEITPLAPLDYNGLLYILIPDEHVSTAEVFKRARELIHKGEMKLFHFDKEKIISLLKSFNRFKPYNALEACVQNEGVKSLLQSLRQNLGSNQYGMSGSGSACFAIGVNDADVIRVRHDYGRPLMIVKTRIKQPGNNHSIFSYL</sequence>
<keyword evidence="1" id="KW-0547">Nucleotide-binding</keyword>
<reference evidence="4" key="1">
    <citation type="journal article" date="2018" name="Parasit. Vectors">
        <title>The MEP pathway in Babesia orientalis apicoplast, a potential target for anti-babesiosis drug development.</title>
        <authorList>
            <person name="He L."/>
            <person name="He P."/>
            <person name="Luo X."/>
            <person name="Li M."/>
            <person name="Yu L."/>
            <person name="Guo J."/>
            <person name="Zhan X."/>
            <person name="Zhu G."/>
            <person name="Zhao J."/>
        </authorList>
    </citation>
    <scope>NUCLEOTIDE SEQUENCE</scope>
</reference>
<dbReference type="PANTHER" id="PTHR43527">
    <property type="entry name" value="4-DIPHOSPHOCYTIDYL-2-C-METHYL-D-ERYTHRITOL KINASE, CHLOROPLASTIC"/>
    <property type="match status" value="1"/>
</dbReference>
<name>A0A346FHM6_9APIC</name>
<accession>A0A346FHM6</accession>
<evidence type="ECO:0000313" key="4">
    <source>
        <dbReference type="EMBL" id="AXN57305.1"/>
    </source>
</evidence>
<gene>
    <name evidence="4" type="primary">IspE</name>
</gene>
<dbReference type="InterPro" id="IPR036554">
    <property type="entry name" value="GHMP_kinase_C_sf"/>
</dbReference>
<dbReference type="InterPro" id="IPR014721">
    <property type="entry name" value="Ribsml_uS5_D2-typ_fold_subgr"/>
</dbReference>
<keyword evidence="3" id="KW-0067">ATP-binding</keyword>
<dbReference type="Gene3D" id="3.30.230.10">
    <property type="match status" value="1"/>
</dbReference>